<evidence type="ECO:0000256" key="3">
    <source>
        <dbReference type="ARBA" id="ARBA00022622"/>
    </source>
</evidence>
<proteinExistence type="predicted"/>
<keyword evidence="5" id="KW-0472">Membrane</keyword>
<keyword evidence="2" id="KW-1003">Cell membrane</keyword>
<sequence>MKRKLSSLNPPSFAMVPGSSLSFAPFSSLVVVPANSPDVPAESPLTFCIPPVARLAPDSGDGDKVGLWCVAKPIVLEEKLQEAIDFACGKGGADCDEIRLNGNCFNSDNLVAHASYAFNSHCKKTKQSGGSCNFDGTAILINSDPSNIVMQSFADDGYVMK</sequence>
<evidence type="ECO:0000256" key="4">
    <source>
        <dbReference type="ARBA" id="ARBA00022729"/>
    </source>
</evidence>
<dbReference type="FunFam" id="1.20.58.1040:FF:000001">
    <property type="entry name" value="Glucan endo-1,3-beta-glucosidase 4"/>
    <property type="match status" value="1"/>
</dbReference>
<dbReference type="Gramene" id="ONK76229">
    <property type="protein sequence ID" value="ONK76229"/>
    <property type="gene ID" value="A4U43_C03F25360"/>
</dbReference>
<protein>
    <recommendedName>
        <fullName evidence="8">X8 domain-containing protein</fullName>
    </recommendedName>
</protein>
<evidence type="ECO:0000259" key="8">
    <source>
        <dbReference type="SMART" id="SM00768"/>
    </source>
</evidence>
<evidence type="ECO:0000256" key="2">
    <source>
        <dbReference type="ARBA" id="ARBA00022475"/>
    </source>
</evidence>
<evidence type="ECO:0000313" key="9">
    <source>
        <dbReference type="EMBL" id="ONK76229.1"/>
    </source>
</evidence>
<keyword evidence="4" id="KW-0732">Signal</keyword>
<comment type="subcellular location">
    <subcellularLocation>
        <location evidence="1">Cell membrane</location>
        <topology evidence="1">Lipid-anchor</topology>
        <topology evidence="1">GPI-anchor</topology>
    </subcellularLocation>
</comment>
<keyword evidence="10" id="KW-1185">Reference proteome</keyword>
<keyword evidence="6" id="KW-1015">Disulfide bond</keyword>
<reference evidence="10" key="1">
    <citation type="journal article" date="2017" name="Nat. Commun.">
        <title>The asparagus genome sheds light on the origin and evolution of a young Y chromosome.</title>
        <authorList>
            <person name="Harkess A."/>
            <person name="Zhou J."/>
            <person name="Xu C."/>
            <person name="Bowers J.E."/>
            <person name="Van der Hulst R."/>
            <person name="Ayyampalayam S."/>
            <person name="Mercati F."/>
            <person name="Riccardi P."/>
            <person name="McKain M.R."/>
            <person name="Kakrana A."/>
            <person name="Tang H."/>
            <person name="Ray J."/>
            <person name="Groenendijk J."/>
            <person name="Arikit S."/>
            <person name="Mathioni S.M."/>
            <person name="Nakano M."/>
            <person name="Shan H."/>
            <person name="Telgmann-Rauber A."/>
            <person name="Kanno A."/>
            <person name="Yue Z."/>
            <person name="Chen H."/>
            <person name="Li W."/>
            <person name="Chen Y."/>
            <person name="Xu X."/>
            <person name="Zhang Y."/>
            <person name="Luo S."/>
            <person name="Chen H."/>
            <person name="Gao J."/>
            <person name="Mao Z."/>
            <person name="Pires J.C."/>
            <person name="Luo M."/>
            <person name="Kudrna D."/>
            <person name="Wing R.A."/>
            <person name="Meyers B.C."/>
            <person name="Yi K."/>
            <person name="Kong H."/>
            <person name="Lavrijsen P."/>
            <person name="Sunseri F."/>
            <person name="Falavigna A."/>
            <person name="Ye Y."/>
            <person name="Leebens-Mack J.H."/>
            <person name="Chen G."/>
        </authorList>
    </citation>
    <scope>NUCLEOTIDE SEQUENCE [LARGE SCALE GENOMIC DNA]</scope>
    <source>
        <strain evidence="10">cv. DH0086</strain>
    </source>
</reference>
<dbReference type="Gene3D" id="1.20.58.1040">
    <property type="match status" value="1"/>
</dbReference>
<name>A0A5P1FH54_ASPOF</name>
<dbReference type="EMBL" id="CM007383">
    <property type="protein sequence ID" value="ONK76229.1"/>
    <property type="molecule type" value="Genomic_DNA"/>
</dbReference>
<dbReference type="GO" id="GO:0098552">
    <property type="term" value="C:side of membrane"/>
    <property type="evidence" value="ECO:0007669"/>
    <property type="project" value="UniProtKB-KW"/>
</dbReference>
<evidence type="ECO:0000256" key="6">
    <source>
        <dbReference type="ARBA" id="ARBA00023157"/>
    </source>
</evidence>
<keyword evidence="3" id="KW-0336">GPI-anchor</keyword>
<feature type="domain" description="X8" evidence="8">
    <location>
        <begin position="67"/>
        <end position="148"/>
    </location>
</feature>
<gene>
    <name evidence="9" type="ORF">A4U43_C03F25360</name>
</gene>
<dbReference type="InterPro" id="IPR012946">
    <property type="entry name" value="X8"/>
</dbReference>
<evidence type="ECO:0000256" key="7">
    <source>
        <dbReference type="ARBA" id="ARBA00023180"/>
    </source>
</evidence>
<dbReference type="PANTHER" id="PTHR31044:SF140">
    <property type="entry name" value="EXPRESSED PROTEIN"/>
    <property type="match status" value="1"/>
</dbReference>
<dbReference type="PANTHER" id="PTHR31044">
    <property type="entry name" value="BETA-1,3 GLUCANASE"/>
    <property type="match status" value="1"/>
</dbReference>
<evidence type="ECO:0000256" key="5">
    <source>
        <dbReference type="ARBA" id="ARBA00023136"/>
    </source>
</evidence>
<dbReference type="Pfam" id="PF07983">
    <property type="entry name" value="X8"/>
    <property type="match status" value="1"/>
</dbReference>
<dbReference type="SMART" id="SM00768">
    <property type="entry name" value="X8"/>
    <property type="match status" value="1"/>
</dbReference>
<dbReference type="GO" id="GO:0009506">
    <property type="term" value="C:plasmodesma"/>
    <property type="evidence" value="ECO:0007669"/>
    <property type="project" value="UniProtKB-ARBA"/>
</dbReference>
<evidence type="ECO:0000313" key="10">
    <source>
        <dbReference type="Proteomes" id="UP000243459"/>
    </source>
</evidence>
<dbReference type="InterPro" id="IPR044788">
    <property type="entry name" value="X8_dom_prot"/>
</dbReference>
<organism evidence="9 10">
    <name type="scientific">Asparagus officinalis</name>
    <name type="common">Garden asparagus</name>
    <dbReference type="NCBI Taxonomy" id="4686"/>
    <lineage>
        <taxon>Eukaryota</taxon>
        <taxon>Viridiplantae</taxon>
        <taxon>Streptophyta</taxon>
        <taxon>Embryophyta</taxon>
        <taxon>Tracheophyta</taxon>
        <taxon>Spermatophyta</taxon>
        <taxon>Magnoliopsida</taxon>
        <taxon>Liliopsida</taxon>
        <taxon>Asparagales</taxon>
        <taxon>Asparagaceae</taxon>
        <taxon>Asparagoideae</taxon>
        <taxon>Asparagus</taxon>
    </lineage>
</organism>
<dbReference type="Proteomes" id="UP000243459">
    <property type="component" value="Chromosome 3"/>
</dbReference>
<keyword evidence="3" id="KW-0449">Lipoprotein</keyword>
<dbReference type="AlphaFoldDB" id="A0A5P1FH54"/>
<dbReference type="GO" id="GO:0005886">
    <property type="term" value="C:plasma membrane"/>
    <property type="evidence" value="ECO:0007669"/>
    <property type="project" value="UniProtKB-SubCell"/>
</dbReference>
<evidence type="ECO:0000256" key="1">
    <source>
        <dbReference type="ARBA" id="ARBA00004609"/>
    </source>
</evidence>
<keyword evidence="7" id="KW-0325">Glycoprotein</keyword>
<accession>A0A5P1FH54</accession>